<dbReference type="GeneID" id="91102330"/>
<dbReference type="EMBL" id="CP144089">
    <property type="protein sequence ID" value="WWD05450.1"/>
    <property type="molecule type" value="Genomic_DNA"/>
</dbReference>
<evidence type="ECO:0000313" key="4">
    <source>
        <dbReference type="Proteomes" id="UP001358614"/>
    </source>
</evidence>
<feature type="transmembrane region" description="Helical" evidence="2">
    <location>
        <begin position="112"/>
        <end position="137"/>
    </location>
</feature>
<feature type="transmembrane region" description="Helical" evidence="2">
    <location>
        <begin position="157"/>
        <end position="178"/>
    </location>
</feature>
<keyword evidence="2" id="KW-0472">Membrane</keyword>
<dbReference type="RefSeq" id="XP_066083417.1">
    <property type="nucleotide sequence ID" value="XM_066227320.1"/>
</dbReference>
<reference evidence="3 4" key="1">
    <citation type="submission" date="2024-01" db="EMBL/GenBank/DDBJ databases">
        <title>Comparative genomics of Cryptococcus and Kwoniella reveals pathogenesis evolution and contrasting modes of karyotype evolution via chromosome fusion or intercentromeric recombination.</title>
        <authorList>
            <person name="Coelho M.A."/>
            <person name="David-Palma M."/>
            <person name="Shea T."/>
            <person name="Bowers K."/>
            <person name="McGinley-Smith S."/>
            <person name="Mohammad A.W."/>
            <person name="Gnirke A."/>
            <person name="Yurkov A.M."/>
            <person name="Nowrousian M."/>
            <person name="Sun S."/>
            <person name="Cuomo C.A."/>
            <person name="Heitman J."/>
        </authorList>
    </citation>
    <scope>NUCLEOTIDE SEQUENCE [LARGE SCALE GENOMIC DNA]</scope>
    <source>
        <strain evidence="3 4">PYCC6329</strain>
    </source>
</reference>
<feature type="region of interest" description="Disordered" evidence="1">
    <location>
        <begin position="32"/>
        <end position="52"/>
    </location>
</feature>
<evidence type="ECO:0000313" key="3">
    <source>
        <dbReference type="EMBL" id="WWD05450.1"/>
    </source>
</evidence>
<gene>
    <name evidence="3" type="ORF">V865_003527</name>
</gene>
<keyword evidence="2" id="KW-1133">Transmembrane helix</keyword>
<sequence length="329" mass="37240">MTSEAPSFPIQPQETEPQISFIERLFRLYPIQGNHHQPPPTSRPALPSQNVRQTTSVDIRALEAFLGPIGRPREQRREGTVQPTTGDIEAQRNEQWIKLTIRQVIRSNPRRMVFLSTLFTLLVGIIVGWVIFINRMARLSKSKNEEGEEKDKSGVDTLIMVGDGCFILILLTTLFFILRYSLKIYAHFHPPSSPVPSQSGDTTMTEAPWTLPPLPTYVNAVGREQRTGDVEDQYIAGECPPKYGDERGSKLLLRSISRMAEDQGLDGRQGRMEVITQSVGQDNVQNQNQNQNRNQNQHDGRGLEIQLDNDDTQIPNHRVESVNFRGTSE</sequence>
<accession>A0AAX4KGD0</accession>
<keyword evidence="4" id="KW-1185">Reference proteome</keyword>
<evidence type="ECO:0000256" key="2">
    <source>
        <dbReference type="SAM" id="Phobius"/>
    </source>
</evidence>
<proteinExistence type="predicted"/>
<dbReference type="AlphaFoldDB" id="A0AAX4KGD0"/>
<protein>
    <submittedName>
        <fullName evidence="3">Uncharacterized protein</fullName>
    </submittedName>
</protein>
<dbReference type="Proteomes" id="UP001358614">
    <property type="component" value="Chromosome 1"/>
</dbReference>
<feature type="compositionally biased region" description="Low complexity" evidence="1">
    <location>
        <begin position="282"/>
        <end position="295"/>
    </location>
</feature>
<keyword evidence="2" id="KW-0812">Transmembrane</keyword>
<name>A0AAX4KGD0_9TREE</name>
<organism evidence="3 4">
    <name type="scientific">Kwoniella europaea PYCC6329</name>
    <dbReference type="NCBI Taxonomy" id="1423913"/>
    <lineage>
        <taxon>Eukaryota</taxon>
        <taxon>Fungi</taxon>
        <taxon>Dikarya</taxon>
        <taxon>Basidiomycota</taxon>
        <taxon>Agaricomycotina</taxon>
        <taxon>Tremellomycetes</taxon>
        <taxon>Tremellales</taxon>
        <taxon>Cryptococcaceae</taxon>
        <taxon>Kwoniella</taxon>
    </lineage>
</organism>
<evidence type="ECO:0000256" key="1">
    <source>
        <dbReference type="SAM" id="MobiDB-lite"/>
    </source>
</evidence>
<dbReference type="KEGG" id="ker:91102330"/>
<feature type="region of interest" description="Disordered" evidence="1">
    <location>
        <begin position="282"/>
        <end position="329"/>
    </location>
</feature>